<dbReference type="Proteomes" id="UP001055439">
    <property type="component" value="Chromosome 2"/>
</dbReference>
<organism evidence="6 7">
    <name type="scientific">Musa troglodytarum</name>
    <name type="common">fe'i banana</name>
    <dbReference type="NCBI Taxonomy" id="320322"/>
    <lineage>
        <taxon>Eukaryota</taxon>
        <taxon>Viridiplantae</taxon>
        <taxon>Streptophyta</taxon>
        <taxon>Embryophyta</taxon>
        <taxon>Tracheophyta</taxon>
        <taxon>Spermatophyta</taxon>
        <taxon>Magnoliopsida</taxon>
        <taxon>Liliopsida</taxon>
        <taxon>Zingiberales</taxon>
        <taxon>Musaceae</taxon>
        <taxon>Musa</taxon>
    </lineage>
</organism>
<evidence type="ECO:0000256" key="4">
    <source>
        <dbReference type="ARBA" id="ARBA00022840"/>
    </source>
</evidence>
<feature type="domain" description="Serine-threonine/tyrosine-protein kinase catalytic" evidence="5">
    <location>
        <begin position="13"/>
        <end position="69"/>
    </location>
</feature>
<dbReference type="InterPro" id="IPR001245">
    <property type="entry name" value="Ser-Thr/Tyr_kinase_cat_dom"/>
</dbReference>
<accession>A0A9E7EW26</accession>
<gene>
    <name evidence="6" type="ORF">MUK42_06163</name>
</gene>
<sequence>MPCCSFISVTGTLIKIADVTATATLQRSSFKNELTLMPKARRHPNVVEFVGAVAQNLPTMIVSEHLPEAQEPKIMAQSHQSQ</sequence>
<evidence type="ECO:0000256" key="3">
    <source>
        <dbReference type="ARBA" id="ARBA00022777"/>
    </source>
</evidence>
<dbReference type="Pfam" id="PF07714">
    <property type="entry name" value="PK_Tyr_Ser-Thr"/>
    <property type="match status" value="1"/>
</dbReference>
<reference evidence="6" key="1">
    <citation type="submission" date="2022-05" db="EMBL/GenBank/DDBJ databases">
        <title>The Musa troglodytarum L. genome provides insights into the mechanism of non-climacteric behaviour and enrichment of carotenoids.</title>
        <authorList>
            <person name="Wang J."/>
        </authorList>
    </citation>
    <scope>NUCLEOTIDE SEQUENCE</scope>
    <source>
        <tissue evidence="6">Leaf</tissue>
    </source>
</reference>
<dbReference type="InterPro" id="IPR011009">
    <property type="entry name" value="Kinase-like_dom_sf"/>
</dbReference>
<evidence type="ECO:0000313" key="7">
    <source>
        <dbReference type="Proteomes" id="UP001055439"/>
    </source>
</evidence>
<dbReference type="AlphaFoldDB" id="A0A9E7EW26"/>
<evidence type="ECO:0000256" key="2">
    <source>
        <dbReference type="ARBA" id="ARBA00022741"/>
    </source>
</evidence>
<dbReference type="SUPFAM" id="SSF56112">
    <property type="entry name" value="Protein kinase-like (PK-like)"/>
    <property type="match status" value="1"/>
</dbReference>
<dbReference type="GO" id="GO:0004672">
    <property type="term" value="F:protein kinase activity"/>
    <property type="evidence" value="ECO:0007669"/>
    <property type="project" value="InterPro"/>
</dbReference>
<name>A0A9E7EW26_9LILI</name>
<evidence type="ECO:0000313" key="6">
    <source>
        <dbReference type="EMBL" id="URD85219.1"/>
    </source>
</evidence>
<keyword evidence="2" id="KW-0547">Nucleotide-binding</keyword>
<evidence type="ECO:0000256" key="1">
    <source>
        <dbReference type="ARBA" id="ARBA00022679"/>
    </source>
</evidence>
<protein>
    <recommendedName>
        <fullName evidence="5">Serine-threonine/tyrosine-protein kinase catalytic domain-containing protein</fullName>
    </recommendedName>
</protein>
<keyword evidence="7" id="KW-1185">Reference proteome</keyword>
<keyword evidence="4" id="KW-0067">ATP-binding</keyword>
<keyword evidence="3" id="KW-0418">Kinase</keyword>
<dbReference type="EMBL" id="CP097504">
    <property type="protein sequence ID" value="URD85219.1"/>
    <property type="molecule type" value="Genomic_DNA"/>
</dbReference>
<evidence type="ECO:0000259" key="5">
    <source>
        <dbReference type="Pfam" id="PF07714"/>
    </source>
</evidence>
<dbReference type="FunFam" id="3.30.200.20:FF:000180">
    <property type="entry name" value="serine/threonine-protein kinase STY46-like"/>
    <property type="match status" value="1"/>
</dbReference>
<dbReference type="Gene3D" id="3.30.200.20">
    <property type="entry name" value="Phosphorylase Kinase, domain 1"/>
    <property type="match status" value="1"/>
</dbReference>
<dbReference type="GO" id="GO:0005524">
    <property type="term" value="F:ATP binding"/>
    <property type="evidence" value="ECO:0007669"/>
    <property type="project" value="UniProtKB-KW"/>
</dbReference>
<proteinExistence type="predicted"/>
<keyword evidence="1" id="KW-0808">Transferase</keyword>
<dbReference type="OrthoDB" id="1741559at2759"/>